<organism evidence="1 2">
    <name type="scientific">Candidatus Mycolicibacterium alkanivorans</name>
    <dbReference type="NCBI Taxonomy" id="2954114"/>
    <lineage>
        <taxon>Bacteria</taxon>
        <taxon>Bacillati</taxon>
        <taxon>Actinomycetota</taxon>
        <taxon>Actinomycetes</taxon>
        <taxon>Mycobacteriales</taxon>
        <taxon>Mycobacteriaceae</taxon>
        <taxon>Mycolicibacterium</taxon>
    </lineage>
</organism>
<evidence type="ECO:0000313" key="2">
    <source>
        <dbReference type="Proteomes" id="UP001139068"/>
    </source>
</evidence>
<reference evidence="1" key="1">
    <citation type="journal article" date="2022" name="ISME J.">
        <title>Identification of active gaseous-alkane degraders at natural gas seeps.</title>
        <authorList>
            <person name="Farhan Ul Haque M."/>
            <person name="Hernandez M."/>
            <person name="Crombie A.T."/>
            <person name="Murrell J.C."/>
        </authorList>
    </citation>
    <scope>NUCLEOTIDE SEQUENCE</scope>
    <source>
        <strain evidence="1">ANDR5</strain>
    </source>
</reference>
<proteinExistence type="predicted"/>
<sequence>MRIEIRPSALDHLISEDEIRTVVSFPVLRVIIAARREGAAPVLFIGPAADSQPWIEVIADLAETAVAEVFHAMMLRPGLVASLGLDEFIDPDYGPQRA</sequence>
<gene>
    <name evidence="1" type="ORF">K9U37_00340</name>
</gene>
<keyword evidence="2" id="KW-1185">Reference proteome</keyword>
<protein>
    <submittedName>
        <fullName evidence="1">Uncharacterized protein</fullName>
    </submittedName>
</protein>
<accession>A0ABS9YRH0</accession>
<dbReference type="Proteomes" id="UP001139068">
    <property type="component" value="Unassembled WGS sequence"/>
</dbReference>
<dbReference type="EMBL" id="JAIVFL010000001">
    <property type="protein sequence ID" value="MCI4673477.1"/>
    <property type="molecule type" value="Genomic_DNA"/>
</dbReference>
<name>A0ABS9YRH0_9MYCO</name>
<dbReference type="RefSeq" id="WP_243070010.1">
    <property type="nucleotide sequence ID" value="NZ_JAIVFL010000001.1"/>
</dbReference>
<comment type="caution">
    <text evidence="1">The sequence shown here is derived from an EMBL/GenBank/DDBJ whole genome shotgun (WGS) entry which is preliminary data.</text>
</comment>
<evidence type="ECO:0000313" key="1">
    <source>
        <dbReference type="EMBL" id="MCI4673477.1"/>
    </source>
</evidence>